<dbReference type="SUPFAM" id="SSF52091">
    <property type="entry name" value="SpoIIaa-like"/>
    <property type="match status" value="1"/>
</dbReference>
<dbReference type="Proteomes" id="UP000290287">
    <property type="component" value="Unassembled WGS sequence"/>
</dbReference>
<evidence type="ECO:0000259" key="1">
    <source>
        <dbReference type="PROSITE" id="PS50801"/>
    </source>
</evidence>
<dbReference type="InterPro" id="IPR036513">
    <property type="entry name" value="STAS_dom_sf"/>
</dbReference>
<gene>
    <name evidence="2" type="ORF">CS022_15365</name>
</gene>
<dbReference type="Pfam" id="PF13466">
    <property type="entry name" value="STAS_2"/>
    <property type="match status" value="1"/>
</dbReference>
<dbReference type="InterPro" id="IPR002645">
    <property type="entry name" value="STAS_dom"/>
</dbReference>
<dbReference type="EMBL" id="PEIB01000020">
    <property type="protein sequence ID" value="RXJ72444.1"/>
    <property type="molecule type" value="Genomic_DNA"/>
</dbReference>
<proteinExistence type="predicted"/>
<dbReference type="RefSeq" id="WP_129123023.1">
    <property type="nucleotide sequence ID" value="NZ_PEIB01000020.1"/>
</dbReference>
<name>A0A4Q0YQU9_9GAMM</name>
<accession>A0A4Q0YQU9</accession>
<feature type="domain" description="STAS" evidence="1">
    <location>
        <begin position="1"/>
        <end position="92"/>
    </location>
</feature>
<reference evidence="2 3" key="1">
    <citation type="submission" date="2017-10" db="EMBL/GenBank/DDBJ databases">
        <title>Nyctiphanis sp. nov., isolated from the stomach of the euphausiid Nyctiphanes simplex (Hansen, 1911) in the Gulf of California.</title>
        <authorList>
            <person name="Gomez-Gil B."/>
            <person name="Aguilar-Mendez M."/>
            <person name="Lopez-Cortes A."/>
            <person name="Gomez-Gutierrez J."/>
            <person name="Roque A."/>
            <person name="Lang E."/>
            <person name="Gonzalez-Castillo A."/>
        </authorList>
    </citation>
    <scope>NUCLEOTIDE SEQUENCE [LARGE SCALE GENOMIC DNA]</scope>
    <source>
        <strain evidence="2 3">CAIM 600</strain>
    </source>
</reference>
<organism evidence="2 3">
    <name type="scientific">Veronia nyctiphanis</name>
    <dbReference type="NCBI Taxonomy" id="1278244"/>
    <lineage>
        <taxon>Bacteria</taxon>
        <taxon>Pseudomonadati</taxon>
        <taxon>Pseudomonadota</taxon>
        <taxon>Gammaproteobacteria</taxon>
        <taxon>Vibrionales</taxon>
        <taxon>Vibrionaceae</taxon>
        <taxon>Veronia</taxon>
    </lineage>
</organism>
<comment type="caution">
    <text evidence="2">The sequence shown here is derived from an EMBL/GenBank/DDBJ whole genome shotgun (WGS) entry which is preliminary data.</text>
</comment>
<dbReference type="PROSITE" id="PS50801">
    <property type="entry name" value="STAS"/>
    <property type="match status" value="1"/>
</dbReference>
<dbReference type="OrthoDB" id="5876963at2"/>
<sequence length="92" mass="10107">MSVSLGDQVDISQVLALKERFQNELSENSRGLTVVGGEVVRVDTPGLQLLLSVKRHCEQNNVDWQWESVSDELVHAAGILGLTETLAMNGFQ</sequence>
<dbReference type="AlphaFoldDB" id="A0A4Q0YQU9"/>
<protein>
    <recommendedName>
        <fullName evidence="1">STAS domain-containing protein</fullName>
    </recommendedName>
</protein>
<keyword evidence="3" id="KW-1185">Reference proteome</keyword>
<evidence type="ECO:0000313" key="2">
    <source>
        <dbReference type="EMBL" id="RXJ72444.1"/>
    </source>
</evidence>
<evidence type="ECO:0000313" key="3">
    <source>
        <dbReference type="Proteomes" id="UP000290287"/>
    </source>
</evidence>
<dbReference type="Gene3D" id="3.30.750.24">
    <property type="entry name" value="STAS domain"/>
    <property type="match status" value="1"/>
</dbReference>
<dbReference type="InterPro" id="IPR058548">
    <property type="entry name" value="MlaB-like_STAS"/>
</dbReference>